<name>A0A9D1UNR2_9FIRM</name>
<dbReference type="Gene3D" id="1.10.287.470">
    <property type="entry name" value="Helix hairpin bin"/>
    <property type="match status" value="1"/>
</dbReference>
<dbReference type="PANTHER" id="PTHR32347">
    <property type="entry name" value="EFFLUX SYSTEM COMPONENT YKNX-RELATED"/>
    <property type="match status" value="1"/>
</dbReference>
<dbReference type="SUPFAM" id="SSF111369">
    <property type="entry name" value="HlyD-like secretion proteins"/>
    <property type="match status" value="2"/>
</dbReference>
<dbReference type="Pfam" id="PF25990">
    <property type="entry name" value="Beta-barrel_YknX"/>
    <property type="match status" value="1"/>
</dbReference>
<evidence type="ECO:0000256" key="2">
    <source>
        <dbReference type="ARBA" id="ARBA00009477"/>
    </source>
</evidence>
<evidence type="ECO:0000259" key="7">
    <source>
        <dbReference type="Pfam" id="PF25973"/>
    </source>
</evidence>
<gene>
    <name evidence="10" type="ORF">H9868_08735</name>
</gene>
<evidence type="ECO:0000256" key="1">
    <source>
        <dbReference type="ARBA" id="ARBA00004196"/>
    </source>
</evidence>
<evidence type="ECO:0000259" key="8">
    <source>
        <dbReference type="Pfam" id="PF25975"/>
    </source>
</evidence>
<dbReference type="InterPro" id="IPR006143">
    <property type="entry name" value="RND_pump_MFP"/>
</dbReference>
<dbReference type="GO" id="GO:0016020">
    <property type="term" value="C:membrane"/>
    <property type="evidence" value="ECO:0007669"/>
    <property type="project" value="InterPro"/>
</dbReference>
<feature type="domain" description="Multidrug resistance protein MdtA-like barrel-sandwich hybrid" evidence="6">
    <location>
        <begin position="100"/>
        <end position="199"/>
    </location>
</feature>
<keyword evidence="3 4" id="KW-0175">Coiled coil</keyword>
<feature type="transmembrane region" description="Helical" evidence="5">
    <location>
        <begin position="37"/>
        <end position="55"/>
    </location>
</feature>
<proteinExistence type="inferred from homology"/>
<evidence type="ECO:0000256" key="3">
    <source>
        <dbReference type="ARBA" id="ARBA00023054"/>
    </source>
</evidence>
<dbReference type="NCBIfam" id="TIGR01730">
    <property type="entry name" value="RND_mfp"/>
    <property type="match status" value="1"/>
</dbReference>
<dbReference type="Gene3D" id="2.40.50.100">
    <property type="match status" value="2"/>
</dbReference>
<keyword evidence="5" id="KW-0812">Transmembrane</keyword>
<dbReference type="Pfam" id="PF25975">
    <property type="entry name" value="CzcB_C"/>
    <property type="match status" value="1"/>
</dbReference>
<protein>
    <submittedName>
        <fullName evidence="10">Efflux RND transporter periplasmic adaptor subunit</fullName>
    </submittedName>
</protein>
<accession>A0A9D1UNR2</accession>
<comment type="subcellular location">
    <subcellularLocation>
        <location evidence="1">Cell envelope</location>
    </subcellularLocation>
</comment>
<evidence type="ECO:0000259" key="6">
    <source>
        <dbReference type="Pfam" id="PF25917"/>
    </source>
</evidence>
<dbReference type="InterPro" id="IPR058647">
    <property type="entry name" value="BSH_CzcB-like"/>
</dbReference>
<dbReference type="GO" id="GO:0022857">
    <property type="term" value="F:transmembrane transporter activity"/>
    <property type="evidence" value="ECO:0007669"/>
    <property type="project" value="InterPro"/>
</dbReference>
<dbReference type="Gene3D" id="2.40.30.170">
    <property type="match status" value="2"/>
</dbReference>
<dbReference type="GO" id="GO:0030313">
    <property type="term" value="C:cell envelope"/>
    <property type="evidence" value="ECO:0007669"/>
    <property type="project" value="UniProtKB-SubCell"/>
</dbReference>
<dbReference type="Proteomes" id="UP000824192">
    <property type="component" value="Unassembled WGS sequence"/>
</dbReference>
<dbReference type="Gene3D" id="2.40.420.20">
    <property type="match status" value="1"/>
</dbReference>
<feature type="domain" description="YknX-like beta-barrel" evidence="9">
    <location>
        <begin position="419"/>
        <end position="488"/>
    </location>
</feature>
<evidence type="ECO:0000256" key="5">
    <source>
        <dbReference type="SAM" id="Phobius"/>
    </source>
</evidence>
<dbReference type="Pfam" id="PF25917">
    <property type="entry name" value="BSH_RND"/>
    <property type="match status" value="1"/>
</dbReference>
<evidence type="ECO:0000313" key="11">
    <source>
        <dbReference type="Proteomes" id="UP000824192"/>
    </source>
</evidence>
<reference evidence="10" key="1">
    <citation type="journal article" date="2021" name="PeerJ">
        <title>Extensive microbial diversity within the chicken gut microbiome revealed by metagenomics and culture.</title>
        <authorList>
            <person name="Gilroy R."/>
            <person name="Ravi A."/>
            <person name="Getino M."/>
            <person name="Pursley I."/>
            <person name="Horton D.L."/>
            <person name="Alikhan N.F."/>
            <person name="Baker D."/>
            <person name="Gharbi K."/>
            <person name="Hall N."/>
            <person name="Watson M."/>
            <person name="Adriaenssens E.M."/>
            <person name="Foster-Nyarko E."/>
            <person name="Jarju S."/>
            <person name="Secka A."/>
            <person name="Antonio M."/>
            <person name="Oren A."/>
            <person name="Chaudhuri R.R."/>
            <person name="La Ragione R."/>
            <person name="Hildebrand F."/>
            <person name="Pallen M.J."/>
        </authorList>
    </citation>
    <scope>NUCLEOTIDE SEQUENCE</scope>
    <source>
        <strain evidence="10">ChiGjej6B6-1540</strain>
    </source>
</reference>
<evidence type="ECO:0000256" key="4">
    <source>
        <dbReference type="SAM" id="Coils"/>
    </source>
</evidence>
<keyword evidence="5" id="KW-0472">Membrane</keyword>
<dbReference type="Pfam" id="PF25973">
    <property type="entry name" value="BSH_CzcB"/>
    <property type="match status" value="1"/>
</dbReference>
<keyword evidence="5" id="KW-1133">Transmembrane helix</keyword>
<comment type="caution">
    <text evidence="10">The sequence shown here is derived from an EMBL/GenBank/DDBJ whole genome shotgun (WGS) entry which is preliminary data.</text>
</comment>
<reference evidence="10" key="2">
    <citation type="submission" date="2021-04" db="EMBL/GenBank/DDBJ databases">
        <authorList>
            <person name="Gilroy R."/>
        </authorList>
    </citation>
    <scope>NUCLEOTIDE SEQUENCE</scope>
    <source>
        <strain evidence="10">ChiGjej6B6-1540</strain>
    </source>
</reference>
<dbReference type="PANTHER" id="PTHR32347:SF14">
    <property type="entry name" value="EFFLUX SYSTEM COMPONENT YKNX-RELATED"/>
    <property type="match status" value="1"/>
</dbReference>
<dbReference type="InterPro" id="IPR050465">
    <property type="entry name" value="UPF0194_transport"/>
</dbReference>
<dbReference type="AlphaFoldDB" id="A0A9D1UNR2"/>
<organism evidence="10 11">
    <name type="scientific">Candidatus Flavonifractor merdipullorum</name>
    <dbReference type="NCBI Taxonomy" id="2838590"/>
    <lineage>
        <taxon>Bacteria</taxon>
        <taxon>Bacillati</taxon>
        <taxon>Bacillota</taxon>
        <taxon>Clostridia</taxon>
        <taxon>Eubacteriales</taxon>
        <taxon>Oscillospiraceae</taxon>
        <taxon>Flavonifractor</taxon>
    </lineage>
</organism>
<feature type="coiled-coil region" evidence="4">
    <location>
        <begin position="136"/>
        <end position="163"/>
    </location>
</feature>
<sequence>MKTKETKTAADLSDQVLEEGSGLTAPKFQPPKKKRKWVKRLIAGVVVAAVLAFVLKGCLSGGGQTVTGNAYVAETVSYQDMNVSVSGSGTIEPNASYRLTTLVSGEILEAPFEEGDTVKKGDVLYRIDSSDAQTNIDQAEISVRNAQLSLESAQLSYQELLDNQSDSKDNLRIKATDAGVITKLYIDQGDNVTVGAPIADILDRDHMKLTLSFHAADAAGFFVGQSATIRVDGTGETLNGTVDSISATNSVGPGGTLVRSVTLLVSNPGALSETSTGTASIGAADCAAGGTFSYASSGQIVAKSAGEVVSLTVKEGDRVTKDQVIGSFEETDMATQIENARIGVENAKNAVETAQLSLDNAKKRLEDYTITAPIDGTVIEKNLDVGDNIDGTNMTTSAAGSTTYPAVIYDLSALTFDMSINELDINQIQVGQKVVITSSAVEGRTFTGHVATININGVTTNGATSYPVTISVDDPDGLLPGMNVSAEIIVQESGQALCVPIDAVDRGSDGGATVLVPGEGAIGEDGLTVTDPSKLEQREVTLGRSNDKYVEILSGLAEGDTIIREMTGASSIMDSVVVMG</sequence>
<dbReference type="InterPro" id="IPR058649">
    <property type="entry name" value="CzcB_C"/>
</dbReference>
<evidence type="ECO:0000313" key="10">
    <source>
        <dbReference type="EMBL" id="HIW94604.1"/>
    </source>
</evidence>
<feature type="domain" description="CzcB-like barrel-sandwich hybrid" evidence="7">
    <location>
        <begin position="299"/>
        <end position="392"/>
    </location>
</feature>
<comment type="similarity">
    <text evidence="2">Belongs to the membrane fusion protein (MFP) (TC 8.A.1) family.</text>
</comment>
<feature type="domain" description="CzcB-like C-terminal circularly permuted SH3-like" evidence="8">
    <location>
        <begin position="530"/>
        <end position="563"/>
    </location>
</feature>
<evidence type="ECO:0000259" key="9">
    <source>
        <dbReference type="Pfam" id="PF25990"/>
    </source>
</evidence>
<feature type="coiled-coil region" evidence="4">
    <location>
        <begin position="344"/>
        <end position="371"/>
    </location>
</feature>
<dbReference type="InterPro" id="IPR058636">
    <property type="entry name" value="Beta-barrel_YknX"/>
</dbReference>
<dbReference type="EMBL" id="DXGA01000188">
    <property type="protein sequence ID" value="HIW94604.1"/>
    <property type="molecule type" value="Genomic_DNA"/>
</dbReference>
<dbReference type="InterPro" id="IPR058625">
    <property type="entry name" value="MdtA-like_BSH"/>
</dbReference>